<dbReference type="InterPro" id="IPR000477">
    <property type="entry name" value="RT_dom"/>
</dbReference>
<comment type="caution">
    <text evidence="2">The sequence shown here is derived from an EMBL/GenBank/DDBJ whole genome shotgun (WGS) entry which is preliminary data.</text>
</comment>
<evidence type="ECO:0000313" key="3">
    <source>
        <dbReference type="Proteomes" id="UP000265520"/>
    </source>
</evidence>
<organism evidence="2 3">
    <name type="scientific">Trifolium medium</name>
    <dbReference type="NCBI Taxonomy" id="97028"/>
    <lineage>
        <taxon>Eukaryota</taxon>
        <taxon>Viridiplantae</taxon>
        <taxon>Streptophyta</taxon>
        <taxon>Embryophyta</taxon>
        <taxon>Tracheophyta</taxon>
        <taxon>Spermatophyta</taxon>
        <taxon>Magnoliopsida</taxon>
        <taxon>eudicotyledons</taxon>
        <taxon>Gunneridae</taxon>
        <taxon>Pentapetalae</taxon>
        <taxon>rosids</taxon>
        <taxon>fabids</taxon>
        <taxon>Fabales</taxon>
        <taxon>Fabaceae</taxon>
        <taxon>Papilionoideae</taxon>
        <taxon>50 kb inversion clade</taxon>
        <taxon>NPAAA clade</taxon>
        <taxon>Hologalegina</taxon>
        <taxon>IRL clade</taxon>
        <taxon>Trifolieae</taxon>
        <taxon>Trifolium</taxon>
    </lineage>
</organism>
<dbReference type="EMBL" id="LXQA010022662">
    <property type="protein sequence ID" value="MCH92427.1"/>
    <property type="molecule type" value="Genomic_DNA"/>
</dbReference>
<name>A0A392MY17_9FABA</name>
<dbReference type="Proteomes" id="UP000265520">
    <property type="component" value="Unassembled WGS sequence"/>
</dbReference>
<dbReference type="PROSITE" id="PS50878">
    <property type="entry name" value="RT_POL"/>
    <property type="match status" value="1"/>
</dbReference>
<gene>
    <name evidence="2" type="ORF">A2U01_0013366</name>
</gene>
<dbReference type="PANTHER" id="PTHR31635:SF196">
    <property type="entry name" value="REVERSE TRANSCRIPTASE DOMAIN-CONTAINING PROTEIN-RELATED"/>
    <property type="match status" value="1"/>
</dbReference>
<proteinExistence type="predicted"/>
<feature type="non-terminal residue" evidence="2">
    <location>
        <position position="386"/>
    </location>
</feature>
<dbReference type="InterPro" id="IPR043502">
    <property type="entry name" value="DNA/RNA_pol_sf"/>
</dbReference>
<feature type="domain" description="Reverse transcriptase" evidence="1">
    <location>
        <begin position="179"/>
        <end position="386"/>
    </location>
</feature>
<evidence type="ECO:0000313" key="2">
    <source>
        <dbReference type="EMBL" id="MCH92427.1"/>
    </source>
</evidence>
<dbReference type="Pfam" id="PF00078">
    <property type="entry name" value="RVT_1"/>
    <property type="match status" value="1"/>
</dbReference>
<reference evidence="2 3" key="1">
    <citation type="journal article" date="2018" name="Front. Plant Sci.">
        <title>Red Clover (Trifolium pratense) and Zigzag Clover (T. medium) - A Picture of Genomic Similarities and Differences.</title>
        <authorList>
            <person name="Dluhosova J."/>
            <person name="Istvanek J."/>
            <person name="Nedelnik J."/>
            <person name="Repkova J."/>
        </authorList>
    </citation>
    <scope>NUCLEOTIDE SEQUENCE [LARGE SCALE GENOMIC DNA]</scope>
    <source>
        <strain evidence="3">cv. 10/8</strain>
        <tissue evidence="2">Leaf</tissue>
    </source>
</reference>
<dbReference type="CDD" id="cd01650">
    <property type="entry name" value="RT_nLTR_like"/>
    <property type="match status" value="1"/>
</dbReference>
<dbReference type="SUPFAM" id="SSF56672">
    <property type="entry name" value="DNA/RNA polymerases"/>
    <property type="match status" value="1"/>
</dbReference>
<dbReference type="AlphaFoldDB" id="A0A392MY17"/>
<dbReference type="PANTHER" id="PTHR31635">
    <property type="entry name" value="REVERSE TRANSCRIPTASE DOMAIN-CONTAINING PROTEIN-RELATED"/>
    <property type="match status" value="1"/>
</dbReference>
<accession>A0A392MY17</accession>
<evidence type="ECO:0000259" key="1">
    <source>
        <dbReference type="PROSITE" id="PS50878"/>
    </source>
</evidence>
<keyword evidence="3" id="KW-1185">Reference proteome</keyword>
<sequence>MARLGGIQNRLQNGTRHRGLINLENKLQKELGEILKKEELMWFQRSRAKWLMDGDRNTRYYHLKTVSRRRRNNIVMLKDDHGDWIEDSGKLQELVNNYYKQLFALPDQQTTWQQTNITFPELSNEEITSIGAEATYDEIRSAVFEMSPWKAPGPDGFQAGFYQHSWDVVGASVCDFVQKVWRMPSTIAMVNQTDICLIPKVDHPEVVTQFRPISLCNTIYKIVSKVIVARLKSYIPKLVSPFQTGFVPGRNIHENIIVAKEMVHSMHMARGRKGYFAIKVDLSKAYDKLSWEFVWRVLTEAKFPDNIINIIMHSITSVETNVKWHGARAEYFRPHRGIRQGDPISPYLFVLCMDKLSHLICHAVDEGEWKTLKAGRNGPLVSHLMF</sequence>
<protein>
    <submittedName>
        <fullName evidence="2">Putative ribonuclease H protein</fullName>
    </submittedName>
</protein>